<evidence type="ECO:0000256" key="5">
    <source>
        <dbReference type="SAM" id="MobiDB-lite"/>
    </source>
</evidence>
<feature type="compositionally biased region" description="Low complexity" evidence="5">
    <location>
        <begin position="607"/>
        <end position="617"/>
    </location>
</feature>
<dbReference type="Proteomes" id="UP001320245">
    <property type="component" value="Unassembled WGS sequence"/>
</dbReference>
<keyword evidence="9" id="KW-1185">Reference proteome</keyword>
<keyword evidence="4 6" id="KW-0472">Membrane</keyword>
<feature type="domain" description="Bicarbonate transporter-like transmembrane" evidence="7">
    <location>
        <begin position="3"/>
        <end position="134"/>
    </location>
</feature>
<evidence type="ECO:0000256" key="1">
    <source>
        <dbReference type="ARBA" id="ARBA00004141"/>
    </source>
</evidence>
<feature type="transmembrane region" description="Helical" evidence="6">
    <location>
        <begin position="135"/>
        <end position="155"/>
    </location>
</feature>
<organism evidence="8 9">
    <name type="scientific">Cytospora paraplurivora</name>
    <dbReference type="NCBI Taxonomy" id="2898453"/>
    <lineage>
        <taxon>Eukaryota</taxon>
        <taxon>Fungi</taxon>
        <taxon>Dikarya</taxon>
        <taxon>Ascomycota</taxon>
        <taxon>Pezizomycotina</taxon>
        <taxon>Sordariomycetes</taxon>
        <taxon>Sordariomycetidae</taxon>
        <taxon>Diaporthales</taxon>
        <taxon>Cytosporaceae</taxon>
        <taxon>Cytospora</taxon>
    </lineage>
</organism>
<proteinExistence type="predicted"/>
<accession>A0AAN9UNZ6</accession>
<keyword evidence="2 6" id="KW-0812">Transmembrane</keyword>
<dbReference type="AlphaFoldDB" id="A0AAN9UNZ6"/>
<feature type="transmembrane region" description="Helical" evidence="6">
    <location>
        <begin position="105"/>
        <end position="123"/>
    </location>
</feature>
<feature type="transmembrane region" description="Helical" evidence="6">
    <location>
        <begin position="287"/>
        <end position="304"/>
    </location>
</feature>
<sequence length="617" mass="66879">MNILPALAFSLDMFTRTHSQYGVNEVLLASVLGSVVFSLVACQPLVIVGVTGPITVFNYTVYDIMVPTGVDYLAFMCWIGLWALVMHWILAVTNSCNWLRYVTRFPCDIFGFYVAFIYLQKGVQVLVLQGNEEPFYLSVMVAMLVFIIAYACGELGKSTLFHHHVRVFLKDYGTPLTVIFFTGFVHIGRMRDVHLESLPTSKAFFPTADRGWLVHFWEINVRDVFLAIPFAILLTILFWFDHNGENTSEIAPMISLEPECLTFPVSSLIAQGTEFPLRKPPGFHWDLFLLGLTTGVAGLLGLPFPNGLIPQAPFHTESLCVTRIVHDENDDEGGDNKGHWELKRTHVVEQRVSNLAQGLLTLGTMTGPLLVVLHLIPQGVLAGLFFIMGYQALEGNGITNKILFLLRDRALEPPASPLRRIQRRGAVWTFVALELVGFGATFAITQTVAAVGFPVVILALIPARALLLPRLLTPQELGILDAPTASPFTMESVGGTYGGSSGEEGEDDGSPRVGDAGKGKRPGGNGPNGGVFRKGGEEEGVGTVSGMEQRRSEEELAELGENKGVMLSSQQSGPRRRNSGVGGGGRGAGDDGDGGSMEMKKLGGGVSRRAASGRSQG</sequence>
<reference evidence="8 9" key="1">
    <citation type="journal article" date="2023" name="PLoS ONE">
        <title>Cytospora paraplurivora sp. nov. isolated from orchards with fruit tree decline syndrome in Ontario, Canada.</title>
        <authorList>
            <person name="Ilyukhin E."/>
            <person name="Nguyen H.D.T."/>
            <person name="Castle A.J."/>
            <person name="Ellouze W."/>
        </authorList>
    </citation>
    <scope>NUCLEOTIDE SEQUENCE [LARGE SCALE GENOMIC DNA]</scope>
    <source>
        <strain evidence="8 9">FDS-564</strain>
    </source>
</reference>
<protein>
    <recommendedName>
        <fullName evidence="7">Bicarbonate transporter-like transmembrane domain-containing protein</fullName>
    </recommendedName>
</protein>
<feature type="compositionally biased region" description="Gly residues" evidence="5">
    <location>
        <begin position="522"/>
        <end position="533"/>
    </location>
</feature>
<dbReference type="GO" id="GO:0050801">
    <property type="term" value="P:monoatomic ion homeostasis"/>
    <property type="evidence" value="ECO:0007669"/>
    <property type="project" value="TreeGrafter"/>
</dbReference>
<feature type="domain" description="Bicarbonate transporter-like transmembrane" evidence="7">
    <location>
        <begin position="265"/>
        <end position="483"/>
    </location>
</feature>
<gene>
    <name evidence="8" type="ORF">SLS53_000334</name>
</gene>
<evidence type="ECO:0000256" key="4">
    <source>
        <dbReference type="ARBA" id="ARBA00023136"/>
    </source>
</evidence>
<dbReference type="InterPro" id="IPR011531">
    <property type="entry name" value="HCO3_transpt-like_TM_dom"/>
</dbReference>
<feature type="region of interest" description="Disordered" evidence="5">
    <location>
        <begin position="490"/>
        <end position="617"/>
    </location>
</feature>
<feature type="transmembrane region" description="Helical" evidence="6">
    <location>
        <begin position="167"/>
        <end position="187"/>
    </location>
</feature>
<dbReference type="InterPro" id="IPR003020">
    <property type="entry name" value="HCO3_transpt_euk"/>
</dbReference>
<dbReference type="EMBL" id="JAJSPL020000001">
    <property type="protein sequence ID" value="KAK7749755.1"/>
    <property type="molecule type" value="Genomic_DNA"/>
</dbReference>
<dbReference type="GO" id="GO:0080139">
    <property type="term" value="F:borate efflux transmembrane transporter activity"/>
    <property type="evidence" value="ECO:0007669"/>
    <property type="project" value="TreeGrafter"/>
</dbReference>
<feature type="transmembrane region" description="Helical" evidence="6">
    <location>
        <begin position="72"/>
        <end position="93"/>
    </location>
</feature>
<dbReference type="GO" id="GO:0000324">
    <property type="term" value="C:fungal-type vacuole"/>
    <property type="evidence" value="ECO:0007669"/>
    <property type="project" value="TreeGrafter"/>
</dbReference>
<dbReference type="GO" id="GO:0005886">
    <property type="term" value="C:plasma membrane"/>
    <property type="evidence" value="ECO:0007669"/>
    <property type="project" value="TreeGrafter"/>
</dbReference>
<evidence type="ECO:0000259" key="7">
    <source>
        <dbReference type="Pfam" id="PF00955"/>
    </source>
</evidence>
<name>A0AAN9UNZ6_9PEZI</name>
<evidence type="ECO:0000313" key="8">
    <source>
        <dbReference type="EMBL" id="KAK7749755.1"/>
    </source>
</evidence>
<feature type="transmembrane region" description="Helical" evidence="6">
    <location>
        <begin position="224"/>
        <end position="240"/>
    </location>
</feature>
<evidence type="ECO:0000256" key="3">
    <source>
        <dbReference type="ARBA" id="ARBA00022989"/>
    </source>
</evidence>
<evidence type="ECO:0000313" key="9">
    <source>
        <dbReference type="Proteomes" id="UP001320245"/>
    </source>
</evidence>
<dbReference type="Pfam" id="PF00955">
    <property type="entry name" value="HCO3_cotransp"/>
    <property type="match status" value="2"/>
</dbReference>
<dbReference type="PANTHER" id="PTHR11453">
    <property type="entry name" value="ANION EXCHANGE PROTEIN"/>
    <property type="match status" value="1"/>
</dbReference>
<feature type="transmembrane region" description="Helical" evidence="6">
    <location>
        <begin position="450"/>
        <end position="467"/>
    </location>
</feature>
<dbReference type="GO" id="GO:0005452">
    <property type="term" value="F:solute:inorganic anion antiporter activity"/>
    <property type="evidence" value="ECO:0007669"/>
    <property type="project" value="InterPro"/>
</dbReference>
<evidence type="ECO:0000256" key="2">
    <source>
        <dbReference type="ARBA" id="ARBA00022692"/>
    </source>
</evidence>
<evidence type="ECO:0000256" key="6">
    <source>
        <dbReference type="SAM" id="Phobius"/>
    </source>
</evidence>
<dbReference type="GO" id="GO:0006820">
    <property type="term" value="P:monoatomic anion transport"/>
    <property type="evidence" value="ECO:0007669"/>
    <property type="project" value="InterPro"/>
</dbReference>
<keyword evidence="3 6" id="KW-1133">Transmembrane helix</keyword>
<dbReference type="PANTHER" id="PTHR11453:SF82">
    <property type="entry name" value="BORON TRANSPORTER 1"/>
    <property type="match status" value="1"/>
</dbReference>
<comment type="subcellular location">
    <subcellularLocation>
        <location evidence="1">Membrane</location>
        <topology evidence="1">Multi-pass membrane protein</topology>
    </subcellularLocation>
</comment>
<feature type="transmembrane region" description="Helical" evidence="6">
    <location>
        <begin position="26"/>
        <end position="52"/>
    </location>
</feature>
<comment type="caution">
    <text evidence="8">The sequence shown here is derived from an EMBL/GenBank/DDBJ whole genome shotgun (WGS) entry which is preliminary data.</text>
</comment>
<feature type="transmembrane region" description="Helical" evidence="6">
    <location>
        <begin position="369"/>
        <end position="393"/>
    </location>
</feature>